<dbReference type="InterPro" id="IPR039421">
    <property type="entry name" value="Type_1_exporter"/>
</dbReference>
<evidence type="ECO:0000313" key="15">
    <source>
        <dbReference type="EMBL" id="PFK33803.1"/>
    </source>
</evidence>
<dbReference type="GO" id="GO:0006508">
    <property type="term" value="P:proteolysis"/>
    <property type="evidence" value="ECO:0007669"/>
    <property type="project" value="InterPro"/>
</dbReference>
<dbReference type="RefSeq" id="WP_098491942.1">
    <property type="nucleotide sequence ID" value="NZ_NUWN01000075.1"/>
</dbReference>
<dbReference type="EMBL" id="NUWN01000075">
    <property type="protein sequence ID" value="PFK33803.1"/>
    <property type="molecule type" value="Genomic_DNA"/>
</dbReference>
<dbReference type="Gene3D" id="3.90.70.10">
    <property type="entry name" value="Cysteine proteinases"/>
    <property type="match status" value="1"/>
</dbReference>
<evidence type="ECO:0000256" key="10">
    <source>
        <dbReference type="ARBA" id="ARBA00023136"/>
    </source>
</evidence>
<dbReference type="GO" id="GO:0005524">
    <property type="term" value="F:ATP binding"/>
    <property type="evidence" value="ECO:0007669"/>
    <property type="project" value="UniProtKB-KW"/>
</dbReference>
<sequence>MKRRIPFIEQMEQSECGLCCLAMVLSYFNSEYTLWELRDRWGGGRDGINLLIIKKMAETLGLEATGHRISIDNIKRIEFPAILHWEGNHFVVVEKIRGNKVFILDPAIGRRVLSLEEIKYSISGMCISLKPTSRLERRKVKGIWIEYLRFLWNEPWLVSSIVVFSLWVQILAIATPMFVQFIVDNVITPGGNDDYMNLLAIAIGILASIQFVFSLLRARTLVKLQTRLDWNLMSRFFGRLLKLPFHFFQLRSSGDLILRANSNLIVREILSNRTVTMLLDGGLVFLFLFYMFNKSVHLTMYVLAIGVLQVFLLLISNHYTRRLSQEEILRQTHSSSYLAEVLRGILVVKSEGVESQVYKHWASLFENQMKAARRRGFFGAYIDSILQTLRFVAPLLVLWMASQEVITQRMTVGSMFAFYTLAISFLLPLTNLITTANQMIYMGTYFRRILDILEATPEQDDDKVIDAPILQGDIKLENVSFQYNTHSPTVIKDVSLEIKSGQFVAIVGSTGSGKSTLASLLLGLYQPTKGQITFDGHNILNLDKSQFRQQIGVVTQQIHLFNRSIFNNIAFHNDKLSEQEVIRAAELAEIHNDIMNLPMRYQTLLSEEGSNISGGQRQRLALARALVHNPKILLLDEASSALDSKTEQKIYNNIDSLKCTKIVIAHRLSTVMRADTILVVDQGRVIEKGTHEQLMDLKGSYEKLYNTQLRKKDMEVMV</sequence>
<evidence type="ECO:0000256" key="4">
    <source>
        <dbReference type="ARBA" id="ARBA00022692"/>
    </source>
</evidence>
<keyword evidence="10 11" id="KW-0472">Membrane</keyword>
<proteinExistence type="predicted"/>
<feature type="transmembrane region" description="Helical" evidence="11">
    <location>
        <begin position="195"/>
        <end position="216"/>
    </location>
</feature>
<dbReference type="PANTHER" id="PTHR43394">
    <property type="entry name" value="ATP-DEPENDENT PERMEASE MDL1, MITOCHONDRIAL"/>
    <property type="match status" value="1"/>
</dbReference>
<dbReference type="SMART" id="SM00382">
    <property type="entry name" value="AAA"/>
    <property type="match status" value="1"/>
</dbReference>
<evidence type="ECO:0000256" key="3">
    <source>
        <dbReference type="ARBA" id="ARBA00022475"/>
    </source>
</evidence>
<evidence type="ECO:0000259" key="14">
    <source>
        <dbReference type="PROSITE" id="PS50990"/>
    </source>
</evidence>
<dbReference type="Gene3D" id="3.40.50.300">
    <property type="entry name" value="P-loop containing nucleotide triphosphate hydrolases"/>
    <property type="match status" value="1"/>
</dbReference>
<feature type="transmembrane region" description="Helical" evidence="11">
    <location>
        <begin position="378"/>
        <end position="401"/>
    </location>
</feature>
<feature type="transmembrane region" description="Helical" evidence="11">
    <location>
        <begin position="156"/>
        <end position="183"/>
    </location>
</feature>
<keyword evidence="4 11" id="KW-0812">Transmembrane</keyword>
<keyword evidence="7" id="KW-0645">Protease</keyword>
<dbReference type="Pfam" id="PF03412">
    <property type="entry name" value="Peptidase_C39"/>
    <property type="match status" value="1"/>
</dbReference>
<dbReference type="AlphaFoldDB" id="A0A2B0LVL9"/>
<evidence type="ECO:0000256" key="8">
    <source>
        <dbReference type="ARBA" id="ARBA00022840"/>
    </source>
</evidence>
<evidence type="ECO:0000256" key="5">
    <source>
        <dbReference type="ARBA" id="ARBA00022741"/>
    </source>
</evidence>
<dbReference type="GO" id="GO:0016887">
    <property type="term" value="F:ATP hydrolysis activity"/>
    <property type="evidence" value="ECO:0007669"/>
    <property type="project" value="InterPro"/>
</dbReference>
<dbReference type="PROSITE" id="PS50893">
    <property type="entry name" value="ABC_TRANSPORTER_2"/>
    <property type="match status" value="1"/>
</dbReference>
<accession>A0A2B0LVL9</accession>
<dbReference type="InterPro" id="IPR033839">
    <property type="entry name" value="Lacticin_481_peptidase"/>
</dbReference>
<keyword evidence="8" id="KW-0067">ATP-binding</keyword>
<feature type="domain" description="Peptidase C39" evidence="14">
    <location>
        <begin position="10"/>
        <end position="129"/>
    </location>
</feature>
<dbReference type="InterPro" id="IPR003439">
    <property type="entry name" value="ABC_transporter-like_ATP-bd"/>
</dbReference>
<keyword evidence="2" id="KW-0813">Transport</keyword>
<evidence type="ECO:0000256" key="11">
    <source>
        <dbReference type="SAM" id="Phobius"/>
    </source>
</evidence>
<dbReference type="GO" id="GO:0015421">
    <property type="term" value="F:ABC-type oligopeptide transporter activity"/>
    <property type="evidence" value="ECO:0007669"/>
    <property type="project" value="TreeGrafter"/>
</dbReference>
<dbReference type="SUPFAM" id="SSF52540">
    <property type="entry name" value="P-loop containing nucleoside triphosphate hydrolases"/>
    <property type="match status" value="1"/>
</dbReference>
<evidence type="ECO:0000313" key="16">
    <source>
        <dbReference type="Proteomes" id="UP000242656"/>
    </source>
</evidence>
<dbReference type="InterPro" id="IPR036640">
    <property type="entry name" value="ABC1_TM_sf"/>
</dbReference>
<dbReference type="InterPro" id="IPR011527">
    <property type="entry name" value="ABC1_TM_dom"/>
</dbReference>
<comment type="subcellular location">
    <subcellularLocation>
        <location evidence="1">Cell membrane</location>
        <topology evidence="1">Multi-pass membrane protein</topology>
    </subcellularLocation>
</comment>
<dbReference type="CDD" id="cd02425">
    <property type="entry name" value="Peptidase_C39F"/>
    <property type="match status" value="1"/>
</dbReference>
<keyword evidence="3" id="KW-1003">Cell membrane</keyword>
<evidence type="ECO:0000256" key="6">
    <source>
        <dbReference type="ARBA" id="ARBA00022801"/>
    </source>
</evidence>
<comment type="caution">
    <text evidence="15">The sequence shown here is derived from an EMBL/GenBank/DDBJ whole genome shotgun (WGS) entry which is preliminary data.</text>
</comment>
<feature type="transmembrane region" description="Helical" evidence="11">
    <location>
        <begin position="298"/>
        <end position="315"/>
    </location>
</feature>
<keyword evidence="9 11" id="KW-1133">Transmembrane helix</keyword>
<evidence type="ECO:0000259" key="12">
    <source>
        <dbReference type="PROSITE" id="PS50893"/>
    </source>
</evidence>
<dbReference type="InterPro" id="IPR017871">
    <property type="entry name" value="ABC_transporter-like_CS"/>
</dbReference>
<dbReference type="Gene3D" id="1.20.1560.10">
    <property type="entry name" value="ABC transporter type 1, transmembrane domain"/>
    <property type="match status" value="1"/>
</dbReference>
<dbReference type="Pfam" id="PF00005">
    <property type="entry name" value="ABC_tran"/>
    <property type="match status" value="1"/>
</dbReference>
<dbReference type="GO" id="GO:0005886">
    <property type="term" value="C:plasma membrane"/>
    <property type="evidence" value="ECO:0007669"/>
    <property type="project" value="UniProtKB-SubCell"/>
</dbReference>
<dbReference type="InterPro" id="IPR027417">
    <property type="entry name" value="P-loop_NTPase"/>
</dbReference>
<evidence type="ECO:0000256" key="2">
    <source>
        <dbReference type="ARBA" id="ARBA00022448"/>
    </source>
</evidence>
<dbReference type="PROSITE" id="PS50929">
    <property type="entry name" value="ABC_TM1F"/>
    <property type="match status" value="1"/>
</dbReference>
<evidence type="ECO:0000259" key="13">
    <source>
        <dbReference type="PROSITE" id="PS50929"/>
    </source>
</evidence>
<dbReference type="Proteomes" id="UP000242656">
    <property type="component" value="Unassembled WGS sequence"/>
</dbReference>
<dbReference type="Pfam" id="PF00664">
    <property type="entry name" value="ABC_membrane"/>
    <property type="match status" value="1"/>
</dbReference>
<name>A0A2B0LVL9_BACCE</name>
<gene>
    <name evidence="15" type="ORF">COI93_18025</name>
</gene>
<feature type="domain" description="ABC transporter" evidence="12">
    <location>
        <begin position="474"/>
        <end position="707"/>
    </location>
</feature>
<keyword evidence="5" id="KW-0547">Nucleotide-binding</keyword>
<dbReference type="PANTHER" id="PTHR43394:SF1">
    <property type="entry name" value="ATP-BINDING CASSETTE SUB-FAMILY B MEMBER 10, MITOCHONDRIAL"/>
    <property type="match status" value="1"/>
</dbReference>
<keyword evidence="7" id="KW-0788">Thiol protease</keyword>
<feature type="domain" description="ABC transmembrane type-1" evidence="13">
    <location>
        <begin position="161"/>
        <end position="439"/>
    </location>
</feature>
<dbReference type="GO" id="GO:0008234">
    <property type="term" value="F:cysteine-type peptidase activity"/>
    <property type="evidence" value="ECO:0007669"/>
    <property type="project" value="UniProtKB-KW"/>
</dbReference>
<dbReference type="PROSITE" id="PS50990">
    <property type="entry name" value="PEPTIDASE_C39"/>
    <property type="match status" value="1"/>
</dbReference>
<dbReference type="InterPro" id="IPR005074">
    <property type="entry name" value="Peptidase_C39"/>
</dbReference>
<evidence type="ECO:0000256" key="7">
    <source>
        <dbReference type="ARBA" id="ARBA00022807"/>
    </source>
</evidence>
<evidence type="ECO:0000256" key="9">
    <source>
        <dbReference type="ARBA" id="ARBA00022989"/>
    </source>
</evidence>
<dbReference type="SUPFAM" id="SSF90123">
    <property type="entry name" value="ABC transporter transmembrane region"/>
    <property type="match status" value="1"/>
</dbReference>
<feature type="transmembrane region" description="Helical" evidence="11">
    <location>
        <begin position="274"/>
        <end position="292"/>
    </location>
</feature>
<dbReference type="FunFam" id="3.40.50.300:FF:000299">
    <property type="entry name" value="ABC transporter ATP-binding protein/permease"/>
    <property type="match status" value="1"/>
</dbReference>
<dbReference type="InterPro" id="IPR003593">
    <property type="entry name" value="AAA+_ATPase"/>
</dbReference>
<feature type="transmembrane region" description="Helical" evidence="11">
    <location>
        <begin position="413"/>
        <end position="433"/>
    </location>
</feature>
<dbReference type="PROSITE" id="PS00211">
    <property type="entry name" value="ABC_TRANSPORTER_1"/>
    <property type="match status" value="1"/>
</dbReference>
<organism evidence="15 16">
    <name type="scientific">Bacillus cereus</name>
    <dbReference type="NCBI Taxonomy" id="1396"/>
    <lineage>
        <taxon>Bacteria</taxon>
        <taxon>Bacillati</taxon>
        <taxon>Bacillota</taxon>
        <taxon>Bacilli</taxon>
        <taxon>Bacillales</taxon>
        <taxon>Bacillaceae</taxon>
        <taxon>Bacillus</taxon>
        <taxon>Bacillus cereus group</taxon>
    </lineage>
</organism>
<protein>
    <submittedName>
        <fullName evidence="15">Peptidase C39</fullName>
    </submittedName>
</protein>
<evidence type="ECO:0000256" key="1">
    <source>
        <dbReference type="ARBA" id="ARBA00004651"/>
    </source>
</evidence>
<keyword evidence="6" id="KW-0378">Hydrolase</keyword>
<dbReference type="CDD" id="cd18555">
    <property type="entry name" value="ABC_6TM_T1SS_like"/>
    <property type="match status" value="1"/>
</dbReference>
<reference evidence="15 16" key="1">
    <citation type="submission" date="2017-09" db="EMBL/GenBank/DDBJ databases">
        <title>Large-scale bioinformatics analysis of Bacillus genomes uncovers conserved roles of natural products in bacterial physiology.</title>
        <authorList>
            <consortium name="Agbiome Team Llc"/>
            <person name="Bleich R.M."/>
            <person name="Grubbs K.J."/>
            <person name="Santa Maria K.C."/>
            <person name="Allen S.E."/>
            <person name="Farag S."/>
            <person name="Shank E.A."/>
            <person name="Bowers A."/>
        </authorList>
    </citation>
    <scope>NUCLEOTIDE SEQUENCE [LARGE SCALE GENOMIC DNA]</scope>
    <source>
        <strain evidence="15 16">AFS083043</strain>
    </source>
</reference>